<evidence type="ECO:0000256" key="1">
    <source>
        <dbReference type="ARBA" id="ARBA00023015"/>
    </source>
</evidence>
<accession>A0ABV9Y093</accession>
<dbReference type="SUPFAM" id="SSF48498">
    <property type="entry name" value="Tetracyclin repressor-like, C-terminal domain"/>
    <property type="match status" value="1"/>
</dbReference>
<sequence>MADTEDPRVTRSREAVLAAARELLREEGPAAVTHQRVAARAEVGRATVYRHWSRPEQLLTDAMAGVRMPFFLDPTTPVRPWLKAQLRVLADELALPDVLAVTTSLLHGAVWNPEITERRDRLAAMIGGRLRASLEMAVRTGELRAAVDPGDAAALLIGPLLYRGALEPGPVPDALLDRLLDAAGTWADR</sequence>
<organism evidence="6 7">
    <name type="scientific">Saccharothrix xinjiangensis</name>
    <dbReference type="NCBI Taxonomy" id="204798"/>
    <lineage>
        <taxon>Bacteria</taxon>
        <taxon>Bacillati</taxon>
        <taxon>Actinomycetota</taxon>
        <taxon>Actinomycetes</taxon>
        <taxon>Pseudonocardiales</taxon>
        <taxon>Pseudonocardiaceae</taxon>
        <taxon>Saccharothrix</taxon>
    </lineage>
</organism>
<dbReference type="Pfam" id="PF16859">
    <property type="entry name" value="TetR_C_11"/>
    <property type="match status" value="1"/>
</dbReference>
<dbReference type="Gene3D" id="1.10.357.10">
    <property type="entry name" value="Tetracycline Repressor, domain 2"/>
    <property type="match status" value="1"/>
</dbReference>
<dbReference type="RefSeq" id="WP_344039738.1">
    <property type="nucleotide sequence ID" value="NZ_BAAAKE010000018.1"/>
</dbReference>
<evidence type="ECO:0000259" key="5">
    <source>
        <dbReference type="PROSITE" id="PS50977"/>
    </source>
</evidence>
<evidence type="ECO:0000256" key="2">
    <source>
        <dbReference type="ARBA" id="ARBA00023125"/>
    </source>
</evidence>
<dbReference type="InterPro" id="IPR001647">
    <property type="entry name" value="HTH_TetR"/>
</dbReference>
<dbReference type="InterPro" id="IPR011075">
    <property type="entry name" value="TetR_C"/>
</dbReference>
<dbReference type="InterPro" id="IPR050109">
    <property type="entry name" value="HTH-type_TetR-like_transc_reg"/>
</dbReference>
<dbReference type="InterPro" id="IPR009057">
    <property type="entry name" value="Homeodomain-like_sf"/>
</dbReference>
<dbReference type="PRINTS" id="PR00455">
    <property type="entry name" value="HTHTETR"/>
</dbReference>
<dbReference type="InterPro" id="IPR036271">
    <property type="entry name" value="Tet_transcr_reg_TetR-rel_C_sf"/>
</dbReference>
<keyword evidence="2 4" id="KW-0238">DNA-binding</keyword>
<keyword evidence="7" id="KW-1185">Reference proteome</keyword>
<evidence type="ECO:0000256" key="4">
    <source>
        <dbReference type="PROSITE-ProRule" id="PRU00335"/>
    </source>
</evidence>
<gene>
    <name evidence="6" type="ORF">ACFPFM_19760</name>
</gene>
<dbReference type="SUPFAM" id="SSF46689">
    <property type="entry name" value="Homeodomain-like"/>
    <property type="match status" value="1"/>
</dbReference>
<dbReference type="Proteomes" id="UP001595833">
    <property type="component" value="Unassembled WGS sequence"/>
</dbReference>
<keyword evidence="3" id="KW-0804">Transcription</keyword>
<evidence type="ECO:0000313" key="6">
    <source>
        <dbReference type="EMBL" id="MFC5055980.1"/>
    </source>
</evidence>
<name>A0ABV9Y093_9PSEU</name>
<dbReference type="PANTHER" id="PTHR30055:SF148">
    <property type="entry name" value="TETR-FAMILY TRANSCRIPTIONAL REGULATOR"/>
    <property type="match status" value="1"/>
</dbReference>
<feature type="DNA-binding region" description="H-T-H motif" evidence="4">
    <location>
        <begin position="33"/>
        <end position="52"/>
    </location>
</feature>
<feature type="domain" description="HTH tetR-type" evidence="5">
    <location>
        <begin position="10"/>
        <end position="70"/>
    </location>
</feature>
<evidence type="ECO:0000313" key="7">
    <source>
        <dbReference type="Proteomes" id="UP001595833"/>
    </source>
</evidence>
<proteinExistence type="predicted"/>
<dbReference type="EMBL" id="JBHSJB010000017">
    <property type="protein sequence ID" value="MFC5055980.1"/>
    <property type="molecule type" value="Genomic_DNA"/>
</dbReference>
<evidence type="ECO:0000256" key="3">
    <source>
        <dbReference type="ARBA" id="ARBA00023163"/>
    </source>
</evidence>
<keyword evidence="1" id="KW-0805">Transcription regulation</keyword>
<dbReference type="PANTHER" id="PTHR30055">
    <property type="entry name" value="HTH-TYPE TRANSCRIPTIONAL REGULATOR RUTR"/>
    <property type="match status" value="1"/>
</dbReference>
<reference evidence="7" key="1">
    <citation type="journal article" date="2019" name="Int. J. Syst. Evol. Microbiol.">
        <title>The Global Catalogue of Microorganisms (GCM) 10K type strain sequencing project: providing services to taxonomists for standard genome sequencing and annotation.</title>
        <authorList>
            <consortium name="The Broad Institute Genomics Platform"/>
            <consortium name="The Broad Institute Genome Sequencing Center for Infectious Disease"/>
            <person name="Wu L."/>
            <person name="Ma J."/>
        </authorList>
    </citation>
    <scope>NUCLEOTIDE SEQUENCE [LARGE SCALE GENOMIC DNA]</scope>
    <source>
        <strain evidence="7">KCTC 12848</strain>
    </source>
</reference>
<dbReference type="PROSITE" id="PS50977">
    <property type="entry name" value="HTH_TETR_2"/>
    <property type="match status" value="1"/>
</dbReference>
<comment type="caution">
    <text evidence="6">The sequence shown here is derived from an EMBL/GenBank/DDBJ whole genome shotgun (WGS) entry which is preliminary data.</text>
</comment>
<protein>
    <submittedName>
        <fullName evidence="6">TetR/AcrR family transcriptional regulator</fullName>
    </submittedName>
</protein>
<dbReference type="Pfam" id="PF00440">
    <property type="entry name" value="TetR_N"/>
    <property type="match status" value="1"/>
</dbReference>
<dbReference type="Gene3D" id="1.10.10.60">
    <property type="entry name" value="Homeodomain-like"/>
    <property type="match status" value="1"/>
</dbReference>